<feature type="binding site" evidence="20">
    <location>
        <position position="1240"/>
    </location>
    <ligand>
        <name>Zn(2+)</name>
        <dbReference type="ChEBI" id="CHEBI:29105"/>
        <note>catalytic</note>
    </ligand>
</feature>
<keyword evidence="18" id="KW-0449">Lipoprotein</keyword>
<evidence type="ECO:0000256" key="2">
    <source>
        <dbReference type="ARBA" id="ARBA00004609"/>
    </source>
</evidence>
<dbReference type="InterPro" id="IPR027268">
    <property type="entry name" value="Peptidase_M4/M1_CTD_sf"/>
</dbReference>
<keyword evidence="11" id="KW-0378">Hydrolase</keyword>
<keyword evidence="6" id="KW-0336">GPI-anchor</keyword>
<feature type="domain" description="Aminopeptidase N-like N-terminal" evidence="25">
    <location>
        <begin position="32"/>
        <end position="219"/>
    </location>
</feature>
<dbReference type="GO" id="GO:0043171">
    <property type="term" value="P:peptide catabolic process"/>
    <property type="evidence" value="ECO:0007669"/>
    <property type="project" value="TreeGrafter"/>
</dbReference>
<evidence type="ECO:0000256" key="15">
    <source>
        <dbReference type="ARBA" id="ARBA00023049"/>
    </source>
</evidence>
<feature type="binding site" evidence="20">
    <location>
        <position position="1221"/>
    </location>
    <ligand>
        <name>Zn(2+)</name>
        <dbReference type="ChEBI" id="CHEBI:29105"/>
        <note>catalytic</note>
    </ligand>
</feature>
<dbReference type="Pfam" id="PF01433">
    <property type="entry name" value="Peptidase_M1"/>
    <property type="match status" value="2"/>
</dbReference>
<evidence type="ECO:0000256" key="1">
    <source>
        <dbReference type="ARBA" id="ARBA00004606"/>
    </source>
</evidence>
<feature type="domain" description="ERAP1-like C-terminal" evidence="24">
    <location>
        <begin position="550"/>
        <end position="814"/>
    </location>
</feature>
<keyword evidence="9 20" id="KW-0479">Metal-binding</keyword>
<dbReference type="EMBL" id="VVIM01000005">
    <property type="protein sequence ID" value="KAB0799062.1"/>
    <property type="molecule type" value="Genomic_DNA"/>
</dbReference>
<keyword evidence="8" id="KW-0812">Transmembrane</keyword>
<feature type="chain" id="PRO_5024412975" description="Aminopeptidase" evidence="22">
    <location>
        <begin position="21"/>
        <end position="1775"/>
    </location>
</feature>
<dbReference type="FunFam" id="2.60.40.1730:FF:000001">
    <property type="entry name" value="Leucyl-cystinyl aminopeptidase"/>
    <property type="match status" value="1"/>
</dbReference>
<evidence type="ECO:0000256" key="11">
    <source>
        <dbReference type="ARBA" id="ARBA00022801"/>
    </source>
</evidence>
<evidence type="ECO:0000256" key="21">
    <source>
        <dbReference type="PIRSR" id="PIRSR634016-4"/>
    </source>
</evidence>
<evidence type="ECO:0000256" key="22">
    <source>
        <dbReference type="SAM" id="SignalP"/>
    </source>
</evidence>
<dbReference type="GO" id="GO:0070006">
    <property type="term" value="F:metalloaminopeptidase activity"/>
    <property type="evidence" value="ECO:0007669"/>
    <property type="project" value="TreeGrafter"/>
</dbReference>
<evidence type="ECO:0000313" key="27">
    <source>
        <dbReference type="Proteomes" id="UP000327044"/>
    </source>
</evidence>
<dbReference type="InterPro" id="IPR014782">
    <property type="entry name" value="Peptidase_M1_dom"/>
</dbReference>
<dbReference type="GO" id="GO:0005737">
    <property type="term" value="C:cytoplasm"/>
    <property type="evidence" value="ECO:0007669"/>
    <property type="project" value="TreeGrafter"/>
</dbReference>
<evidence type="ECO:0000256" key="8">
    <source>
        <dbReference type="ARBA" id="ARBA00022692"/>
    </source>
</evidence>
<feature type="active site" description="Proton acceptor" evidence="19">
    <location>
        <position position="1218"/>
    </location>
</feature>
<keyword evidence="15" id="KW-0482">Metalloprotease</keyword>
<feature type="domain" description="Peptidase M1 membrane alanine aminopeptidase" evidence="23">
    <location>
        <begin position="253"/>
        <end position="451"/>
    </location>
</feature>
<accession>A0A5N4ANY5</accession>
<dbReference type="PRINTS" id="PR00756">
    <property type="entry name" value="ALADIPTASE"/>
</dbReference>
<keyword evidence="10 22" id="KW-0732">Signal</keyword>
<evidence type="ECO:0000256" key="13">
    <source>
        <dbReference type="ARBA" id="ARBA00022968"/>
    </source>
</evidence>
<feature type="domain" description="Aminopeptidase N-like N-terminal" evidence="25">
    <location>
        <begin position="924"/>
        <end position="1111"/>
    </location>
</feature>
<evidence type="ECO:0008006" key="28">
    <source>
        <dbReference type="Google" id="ProtNLM"/>
    </source>
</evidence>
<dbReference type="SUPFAM" id="SSF63737">
    <property type="entry name" value="Leukotriene A4 hydrolase N-terminal domain"/>
    <property type="match status" value="2"/>
</dbReference>
<sequence length="1775" mass="206794">MMKVLKLIIYFTIFNTQVICQTEDYFLPESVKPLRYIVTLEPLTQTNYRGSVSIELQALESTSNITLHAKSLEIPNNSIKIRDVYGNEVFHKDTISDEEKDFFVIILETELQRGRVYTLTIENYQGTFTDSRTGFYIEKFESLHKSEGFITLSDFEPTSARETFPCFDEPHLKATFIVNLIRSSSSISASNSPLVQTLYLGGDRYQDVYKETPPMSTYLVAFIICNMKYTRQNGKIRLLVRPQFTEDSTDFVLTEAANVLDAMEKYTGIKYLLDKLDIVGVVNKVGGMENWGLITFDEQYVICPDNNTRWAIQTCLTYNSHEIAHQWFGNLVTLKSWHYMWLNEGFATYFQYFIAAELRSSWRLDEQYVVEEFQRSLREDLLPSTEPMDFIFEASYVFPAAIISYQKASTVIRMTKHILTESVFQNGLRLYLNTYKLRVTEPKNLYDCYLDILRREGKMHLLGGLNLHTILSNWAKSSGYPIVTVIRHYTTGDVTFSQQVNDLSGDSEDNIWYIPLTYTFQNRMNFESTVTDLWMTNKTVTAQTGEPRGWILVNKHATGYYRVAYDNENWRRLTEFLHSKDYELIPAVNRAQLIDDAFFFFIRDKLDTDIFLDFTSYLAKEQDYIPIKSYLTDLDIIFELNEIRRDDNEFGIVKGYLITLLKASLDGVGLYAREYDTHMDKLKREEIMKMLCTLGDFRCRLQGLRMLTEWKATGKPLRNYDMEMWLCAAMQKPTVQLWNFLIQQYSLTDDDILRQKYLRALSCANSVVFKQRFLKFIFDLHNNMKSQERTDGLASFVRNTFMGAKAIIHYIKDNQLDDRYYSLFRDSKERYLLMPSEIGKKLTAEDRKILTRLCVLFVTDEENNEKAVRKLVEEYSYIPGAVKIFKTSPLITMFLVRLMVISLFNYFVYIECQHPDYVLPNNVKPLRYTITIRLVNITNFMGNVVIELEAKEESSNITLHSKNIEIDENLVSVVSENGEEIRRNYTAVDTEKDFYIIAFNENLTQGKRYNLTIKDFTGSLKETKSGFFSAKYLDVNGTEKHFVMTEFEPSGIRKAFPCFDQPNLKATFIMKMIRPSHLHSAFNTPLVETIDLENGYKMDVFKETPIMPTYIVAFIVSGFQYTKSNGIFRILAEARHTQDGSTDFVLGESTKILKSLEAYTEIQYPLDKIDMIAVPAHYYLDGAMENWGLIVFSEKYLLCPKSYSHKDIQNCLTFTTHEIAHQWFGNLATQRSWNYLWLSEGFASYFQYYIADMVEPSWRIMEQYVLEEYEVSLGDDLEYPNESVDFVYTSPDSYPNPNIYYRKASAIIRMTQHILTDEIHRNGLRIYLKNNKFKNTEPVDVFNSYQQAVENANATHLLGNMTVHEILRTWTKHPGYPIVTVTRDYENGKVTFSQKLYGTDGDEENRLWHIPITYALESNENYFNFNKTTTDIWLSGENITIDIGTNEGWILVNKHATGYYRIAYDDKNWERLITYLRSENYYKIPPVNRARLLYDAVTLDMANPFNKELLFNLSLYMQQEVDYIPISAFVEILTRVDIWTVEQEEFSVVQKYIGKMLAVAYKRINSIPKENQTHVDGLCRDVLERIMCSIEHEDCVKKTKEALSSWMDTGELTISASLMKDSLCAVMKSAPISLWEFLLKQYFRSTDEASKQTYMYALACSKNTSIQQLFLKTLFDLNNTVSVEDRIVGLTEISSTLQGAELLIKYIETVDVDDRYCAYFSGRMELFIPLRAAQIEGAARSSQERCLPIAFFKHDEEAGGLIKWLDQWNKKYAFF</sequence>
<keyword evidence="14" id="KW-1133">Transmembrane helix</keyword>
<comment type="cofactor">
    <cofactor evidence="20">
        <name>Zn(2+)</name>
        <dbReference type="ChEBI" id="CHEBI:29105"/>
    </cofactor>
    <text evidence="20">Binds 1 zinc ion per subunit.</text>
</comment>
<keyword evidence="12 20" id="KW-0862">Zinc</keyword>
<dbReference type="GO" id="GO:0008270">
    <property type="term" value="F:zinc ion binding"/>
    <property type="evidence" value="ECO:0007669"/>
    <property type="project" value="InterPro"/>
</dbReference>
<proteinExistence type="inferred from homology"/>
<dbReference type="PANTHER" id="PTHR11533">
    <property type="entry name" value="PROTEASE M1 ZINC METALLOPROTEASE"/>
    <property type="match status" value="1"/>
</dbReference>
<protein>
    <recommendedName>
        <fullName evidence="28">Aminopeptidase</fullName>
    </recommendedName>
</protein>
<evidence type="ECO:0000259" key="24">
    <source>
        <dbReference type="Pfam" id="PF11838"/>
    </source>
</evidence>
<dbReference type="CDD" id="cd09601">
    <property type="entry name" value="M1_APN-Q_like"/>
    <property type="match status" value="2"/>
</dbReference>
<reference evidence="26 27" key="1">
    <citation type="journal article" date="2018" name="Elife">
        <title>Firefly genomes illuminate parallel origins of bioluminescence in beetles.</title>
        <authorList>
            <person name="Fallon T.R."/>
            <person name="Lower S.E."/>
            <person name="Chang C.H."/>
            <person name="Bessho-Uehara M."/>
            <person name="Martin G.J."/>
            <person name="Bewick A.J."/>
            <person name="Behringer M."/>
            <person name="Debat H.J."/>
            <person name="Wong I."/>
            <person name="Day J.C."/>
            <person name="Suvorov A."/>
            <person name="Silva C.J."/>
            <person name="Stanger-Hall K.F."/>
            <person name="Hall D.W."/>
            <person name="Schmitz R.J."/>
            <person name="Nelson D.R."/>
            <person name="Lewis S.M."/>
            <person name="Shigenobu S."/>
            <person name="Bybee S.M."/>
            <person name="Larracuente A.M."/>
            <person name="Oba Y."/>
            <person name="Weng J.K."/>
        </authorList>
    </citation>
    <scope>NUCLEOTIDE SEQUENCE [LARGE SCALE GENOMIC DNA]</scope>
    <source>
        <strain evidence="26">1611_PpyrPB1</strain>
        <tissue evidence="26">Whole body</tissue>
    </source>
</reference>
<keyword evidence="16" id="KW-0472">Membrane</keyword>
<evidence type="ECO:0000259" key="23">
    <source>
        <dbReference type="Pfam" id="PF01433"/>
    </source>
</evidence>
<keyword evidence="13" id="KW-0735">Signal-anchor</keyword>
<dbReference type="GO" id="GO:0042277">
    <property type="term" value="F:peptide binding"/>
    <property type="evidence" value="ECO:0007669"/>
    <property type="project" value="TreeGrafter"/>
</dbReference>
<evidence type="ECO:0000256" key="12">
    <source>
        <dbReference type="ARBA" id="ARBA00022833"/>
    </source>
</evidence>
<evidence type="ECO:0000256" key="3">
    <source>
        <dbReference type="ARBA" id="ARBA00010136"/>
    </source>
</evidence>
<dbReference type="GO" id="GO:0006508">
    <property type="term" value="P:proteolysis"/>
    <property type="evidence" value="ECO:0007669"/>
    <property type="project" value="UniProtKB-KW"/>
</dbReference>
<keyword evidence="5" id="KW-1003">Cell membrane</keyword>
<evidence type="ECO:0000256" key="4">
    <source>
        <dbReference type="ARBA" id="ARBA00022438"/>
    </source>
</evidence>
<dbReference type="InterPro" id="IPR050344">
    <property type="entry name" value="Peptidase_M1_aminopeptidases"/>
</dbReference>
<evidence type="ECO:0000256" key="10">
    <source>
        <dbReference type="ARBA" id="ARBA00022729"/>
    </source>
</evidence>
<organism evidence="26 27">
    <name type="scientific">Photinus pyralis</name>
    <name type="common">Common eastern firefly</name>
    <name type="synonym">Lampyris pyralis</name>
    <dbReference type="NCBI Taxonomy" id="7054"/>
    <lineage>
        <taxon>Eukaryota</taxon>
        <taxon>Metazoa</taxon>
        <taxon>Ecdysozoa</taxon>
        <taxon>Arthropoda</taxon>
        <taxon>Hexapoda</taxon>
        <taxon>Insecta</taxon>
        <taxon>Pterygota</taxon>
        <taxon>Neoptera</taxon>
        <taxon>Endopterygota</taxon>
        <taxon>Coleoptera</taxon>
        <taxon>Polyphaga</taxon>
        <taxon>Elateriformia</taxon>
        <taxon>Elateroidea</taxon>
        <taxon>Lampyridae</taxon>
        <taxon>Lampyrinae</taxon>
        <taxon>Photinus</taxon>
    </lineage>
</organism>
<dbReference type="GO" id="GO:0005615">
    <property type="term" value="C:extracellular space"/>
    <property type="evidence" value="ECO:0007669"/>
    <property type="project" value="TreeGrafter"/>
</dbReference>
<dbReference type="Gene3D" id="1.10.390.10">
    <property type="entry name" value="Neutral Protease Domain 2"/>
    <property type="match status" value="2"/>
</dbReference>
<dbReference type="Gene3D" id="2.60.40.1910">
    <property type="match status" value="2"/>
</dbReference>
<dbReference type="InterPro" id="IPR034016">
    <property type="entry name" value="M1_APN-typ"/>
</dbReference>
<evidence type="ECO:0000256" key="9">
    <source>
        <dbReference type="ARBA" id="ARBA00022723"/>
    </source>
</evidence>
<comment type="subcellular location">
    <subcellularLocation>
        <location evidence="2">Cell membrane</location>
        <topology evidence="2">Lipid-anchor</topology>
        <topology evidence="2">GPI-anchor</topology>
    </subcellularLocation>
    <subcellularLocation>
        <location evidence="1">Membrane</location>
        <topology evidence="1">Single-pass type II membrane protein</topology>
    </subcellularLocation>
</comment>
<evidence type="ECO:0000256" key="18">
    <source>
        <dbReference type="ARBA" id="ARBA00023288"/>
    </source>
</evidence>
<dbReference type="InterPro" id="IPR042097">
    <property type="entry name" value="Aminopeptidase_N-like_N_sf"/>
</dbReference>
<comment type="similarity">
    <text evidence="3">Belongs to the peptidase M1 family.</text>
</comment>
<feature type="signal peptide" evidence="22">
    <location>
        <begin position="1"/>
        <end position="20"/>
    </location>
</feature>
<dbReference type="InterPro" id="IPR001930">
    <property type="entry name" value="Peptidase_M1"/>
</dbReference>
<feature type="domain" description="Peptidase M1 membrane alanine aminopeptidase" evidence="23">
    <location>
        <begin position="1146"/>
        <end position="1370"/>
    </location>
</feature>
<feature type="binding site" evidence="20">
    <location>
        <position position="1217"/>
    </location>
    <ligand>
        <name>Zn(2+)</name>
        <dbReference type="ChEBI" id="CHEBI:29105"/>
        <note>catalytic</note>
    </ligand>
</feature>
<keyword evidence="17" id="KW-0325">Glycoprotein</keyword>
<dbReference type="SUPFAM" id="SSF55486">
    <property type="entry name" value="Metalloproteases ('zincins'), catalytic domain"/>
    <property type="match status" value="2"/>
</dbReference>
<evidence type="ECO:0000313" key="26">
    <source>
        <dbReference type="EMBL" id="KAB0799062.1"/>
    </source>
</evidence>
<dbReference type="PANTHER" id="PTHR11533:SF294">
    <property type="entry name" value="THYROTROPIN-RELEASING HORMONE-DEGRADING ECTOENZYME"/>
    <property type="match status" value="1"/>
</dbReference>
<dbReference type="InterPro" id="IPR045357">
    <property type="entry name" value="Aminopeptidase_N-like_N"/>
</dbReference>
<dbReference type="InterPro" id="IPR024571">
    <property type="entry name" value="ERAP1-like_C_dom"/>
</dbReference>
<evidence type="ECO:0000256" key="6">
    <source>
        <dbReference type="ARBA" id="ARBA00022622"/>
    </source>
</evidence>
<feature type="domain" description="ERAP1-like C-terminal" evidence="24">
    <location>
        <begin position="1449"/>
        <end position="1708"/>
    </location>
</feature>
<dbReference type="Pfam" id="PF11838">
    <property type="entry name" value="ERAP1_C"/>
    <property type="match status" value="2"/>
</dbReference>
<dbReference type="GO" id="GO:0005886">
    <property type="term" value="C:plasma membrane"/>
    <property type="evidence" value="ECO:0007669"/>
    <property type="project" value="UniProtKB-SubCell"/>
</dbReference>
<gene>
    <name evidence="26" type="ORF">PPYR_06942</name>
</gene>
<evidence type="ECO:0000256" key="19">
    <source>
        <dbReference type="PIRSR" id="PIRSR634016-1"/>
    </source>
</evidence>
<dbReference type="FunFam" id="1.10.390.10:FF:000013">
    <property type="entry name" value="Aminopeptidase N"/>
    <property type="match status" value="2"/>
</dbReference>
<dbReference type="Gene3D" id="2.60.40.1730">
    <property type="entry name" value="tricorn interacting facor f3 domain"/>
    <property type="match status" value="2"/>
</dbReference>
<comment type="caution">
    <text evidence="26">The sequence shown here is derived from an EMBL/GenBank/DDBJ whole genome shotgun (WGS) entry which is preliminary data.</text>
</comment>
<dbReference type="Gene3D" id="1.25.50.20">
    <property type="match status" value="2"/>
</dbReference>
<dbReference type="Pfam" id="PF17900">
    <property type="entry name" value="Peptidase_M1_N"/>
    <property type="match status" value="2"/>
</dbReference>
<keyword evidence="4" id="KW-0031">Aminopeptidase</keyword>
<dbReference type="Proteomes" id="UP000327044">
    <property type="component" value="Unassembled WGS sequence"/>
</dbReference>
<evidence type="ECO:0000256" key="7">
    <source>
        <dbReference type="ARBA" id="ARBA00022670"/>
    </source>
</evidence>
<evidence type="ECO:0000256" key="5">
    <source>
        <dbReference type="ARBA" id="ARBA00022475"/>
    </source>
</evidence>
<evidence type="ECO:0000256" key="17">
    <source>
        <dbReference type="ARBA" id="ARBA00023180"/>
    </source>
</evidence>
<name>A0A5N4ANY5_PHOPY</name>
<feature type="site" description="Transition state stabilizer" evidence="21">
    <location>
        <position position="1301"/>
    </location>
</feature>
<evidence type="ECO:0000256" key="14">
    <source>
        <dbReference type="ARBA" id="ARBA00022989"/>
    </source>
</evidence>
<evidence type="ECO:0000256" key="16">
    <source>
        <dbReference type="ARBA" id="ARBA00023136"/>
    </source>
</evidence>
<dbReference type="InParanoid" id="A0A5N4ANY5"/>
<evidence type="ECO:0000259" key="25">
    <source>
        <dbReference type="Pfam" id="PF17900"/>
    </source>
</evidence>
<keyword evidence="27" id="KW-1185">Reference proteome</keyword>
<evidence type="ECO:0000256" key="20">
    <source>
        <dbReference type="PIRSR" id="PIRSR634016-3"/>
    </source>
</evidence>
<keyword evidence="7" id="KW-0645">Protease</keyword>
<dbReference type="FunFam" id="2.60.40.1910:FF:000008">
    <property type="entry name" value="Aminopeptidase"/>
    <property type="match status" value="2"/>
</dbReference>
<dbReference type="GO" id="GO:0098552">
    <property type="term" value="C:side of membrane"/>
    <property type="evidence" value="ECO:0007669"/>
    <property type="project" value="UniProtKB-KW"/>
</dbReference>